<evidence type="ECO:0000313" key="4">
    <source>
        <dbReference type="Proteomes" id="UP000069940"/>
    </source>
</evidence>
<keyword evidence="2" id="KW-0732">Signal</keyword>
<evidence type="ECO:0000256" key="1">
    <source>
        <dbReference type="SAM" id="MobiDB-lite"/>
    </source>
</evidence>
<feature type="region of interest" description="Disordered" evidence="1">
    <location>
        <begin position="1256"/>
        <end position="1298"/>
    </location>
</feature>
<feature type="compositionally biased region" description="Low complexity" evidence="1">
    <location>
        <begin position="204"/>
        <end position="223"/>
    </location>
</feature>
<keyword evidence="4" id="KW-1185">Reference proteome</keyword>
<organism evidence="3 4">
    <name type="scientific">Aedes albopictus</name>
    <name type="common">Asian tiger mosquito</name>
    <name type="synonym">Stegomyia albopicta</name>
    <dbReference type="NCBI Taxonomy" id="7160"/>
    <lineage>
        <taxon>Eukaryota</taxon>
        <taxon>Metazoa</taxon>
        <taxon>Ecdysozoa</taxon>
        <taxon>Arthropoda</taxon>
        <taxon>Hexapoda</taxon>
        <taxon>Insecta</taxon>
        <taxon>Pterygota</taxon>
        <taxon>Neoptera</taxon>
        <taxon>Endopterygota</taxon>
        <taxon>Diptera</taxon>
        <taxon>Nematocera</taxon>
        <taxon>Culicoidea</taxon>
        <taxon>Culicidae</taxon>
        <taxon>Culicinae</taxon>
        <taxon>Aedini</taxon>
        <taxon>Aedes</taxon>
        <taxon>Stegomyia</taxon>
    </lineage>
</organism>
<proteinExistence type="predicted"/>
<dbReference type="EnsemblMetazoa" id="AALFPA23_013039.R18812">
    <property type="protein sequence ID" value="AALFPA23_013039.P18812"/>
    <property type="gene ID" value="AALFPA23_013039"/>
</dbReference>
<feature type="region of interest" description="Disordered" evidence="1">
    <location>
        <begin position="631"/>
        <end position="653"/>
    </location>
</feature>
<feature type="compositionally biased region" description="Polar residues" evidence="1">
    <location>
        <begin position="796"/>
        <end position="805"/>
    </location>
</feature>
<feature type="region of interest" description="Disordered" evidence="1">
    <location>
        <begin position="183"/>
        <end position="223"/>
    </location>
</feature>
<feature type="compositionally biased region" description="Basic and acidic residues" evidence="1">
    <location>
        <begin position="889"/>
        <end position="901"/>
    </location>
</feature>
<feature type="signal peptide" evidence="2">
    <location>
        <begin position="1"/>
        <end position="26"/>
    </location>
</feature>
<evidence type="ECO:0000313" key="3">
    <source>
        <dbReference type="EnsemblMetazoa" id="AALFPA23_013039.P18812"/>
    </source>
</evidence>
<feature type="compositionally biased region" description="Basic and acidic residues" evidence="1">
    <location>
        <begin position="1212"/>
        <end position="1232"/>
    </location>
</feature>
<feature type="compositionally biased region" description="Pro residues" evidence="1">
    <location>
        <begin position="775"/>
        <end position="791"/>
    </location>
</feature>
<sequence>MGKRNRLVPIGVLICLVLYTGAAVKAFNFDDDLEDLMAEESIVDEEVYGGPILPSNVFNDGKPFYVERDPSTGAIDFNHKKTGNQIDLDDKGSYDTKDSHVSDTKDVIVSQSSPNFHDFLNLPVKYSSSNFVYPLISSSYANLKYQGSNKVSNHKNVSSTPSTTTAAPKFQFTRPQYTTARLNTTRNQPSPTTIQVTQPSSRYTYPTTSGRPITTTTTTTTTETPMTTIPAKQLFTRYPYKSTIKNKYLETTEQTRKKFFLPSTLSMPTTTTTQRPQSTEPQTTPVRSSTYYSPSVRPWTSPSSSQPITTTPEPTTESRPANPIRFEDTKPSSPEEDPAHKMKYTIPALKYEGNRPAPFRPLPPSHIMLNRKNETSNKIDLPKDPAVMSLSDIFNSLGLDDKQAAAEEKENNVVFETTVAQTTEQTTPPAIVLISDQQQQASIPDGPKIEQSIDLTDQYVKYDIQQSNGHRPQKPNNDQYDHYEVYQSNGHRPQSPPKETNFGNQYVKYEVQQPQINIVKYGSVPSMNSVVISPNQHSATFVLGSQQSVGSSSDGHFVSSVSQEPASAALNGHPTGYQMGQVLDEPNETSNVKVGTSVNVQVKPQDIIKTTSVRFPSESDDKYENAPIISGTHKSEVLPPNGHSAPIGMGPNSMVVFPKNDQIESTLHKVSNRIVFDTPNSEALNKNEISSYPSDLPEQLTPPSNPDNSQLSKRPRPPIPAQGPPFIYKEIQRRPYPGGIRPPLQLPNILPQFRPNAKISHGHPPYHKEAGNFRVPPPPGKSLPANGPPRKPFADPSTTHSQPSTLAIRRATGPTRFMNRINTMRPPQQMEGPNENRRYYRLPPPMIKDRVFHIAPPNLKPPPPPGSSPASRFAESYAPPTPEKTVQSRKPEEPENNEFQRDPPTILKNTMTEDKPQRPKLEPVVTLQMLQSKKQTEQSKHKLPSGQKLDLAVEGQPPSSPVQAVSTDGAQPVYVVYPVKSTPMNLDSVHAGSHIDSVVVGHNGEQPPLPPPPARISPGNEYQNTPFSIASHFEQEPILMAKDKKQIPKLHFPYNIEKPDPHTLIEMENESKNRMPEIIEKKQDTVYNIGEEPISKEQSEDSVISSKLQRVTESTPIAIAYTPTESTQKFNYKKHPNSPYYSPYGETQTEVSYLKMDDFDEFGNPAHRYEQSFQAPFQASISLDPVKVTNPYEGWAVVTSSPQALVKEQNKIDRSDDHHYEEHDLSTQKPSEKGGFQPELQGGFRPIYAEDVKLSEMMNPDPQSRNAFLMERDSEPDLPVKQEPKPVQDTVKEPERKPLFDSLEAFFDNLTKDYDDNTEMAELGDDMEESTAKISNELEGRSSDNAITEEATDEYNTEEPARDKQASVEKEESVKK</sequence>
<reference evidence="4" key="1">
    <citation type="journal article" date="2015" name="Proc. Natl. Acad. Sci. U.S.A.">
        <title>Genome sequence of the Asian Tiger mosquito, Aedes albopictus, reveals insights into its biology, genetics, and evolution.</title>
        <authorList>
            <person name="Chen X.G."/>
            <person name="Jiang X."/>
            <person name="Gu J."/>
            <person name="Xu M."/>
            <person name="Wu Y."/>
            <person name="Deng Y."/>
            <person name="Zhang C."/>
            <person name="Bonizzoni M."/>
            <person name="Dermauw W."/>
            <person name="Vontas J."/>
            <person name="Armbruster P."/>
            <person name="Huang X."/>
            <person name="Yang Y."/>
            <person name="Zhang H."/>
            <person name="He W."/>
            <person name="Peng H."/>
            <person name="Liu Y."/>
            <person name="Wu K."/>
            <person name="Chen J."/>
            <person name="Lirakis M."/>
            <person name="Topalis P."/>
            <person name="Van Leeuwen T."/>
            <person name="Hall A.B."/>
            <person name="Jiang X."/>
            <person name="Thorpe C."/>
            <person name="Mueller R.L."/>
            <person name="Sun C."/>
            <person name="Waterhouse R.M."/>
            <person name="Yan G."/>
            <person name="Tu Z.J."/>
            <person name="Fang X."/>
            <person name="James A.A."/>
        </authorList>
    </citation>
    <scope>NUCLEOTIDE SEQUENCE [LARGE SCALE GENOMIC DNA]</scope>
    <source>
        <strain evidence="4">Foshan</strain>
    </source>
</reference>
<feature type="compositionally biased region" description="Polar residues" evidence="1">
    <location>
        <begin position="684"/>
        <end position="693"/>
    </location>
</feature>
<name>A0ABM1YXK9_AEDAL</name>
<feature type="compositionally biased region" description="Basic and acidic residues" evidence="1">
    <location>
        <begin position="911"/>
        <end position="921"/>
    </location>
</feature>
<feature type="region of interest" description="Disordered" evidence="1">
    <location>
        <begin position="756"/>
        <end position="806"/>
    </location>
</feature>
<evidence type="ECO:0000256" key="2">
    <source>
        <dbReference type="SAM" id="SignalP"/>
    </source>
</evidence>
<feature type="compositionally biased region" description="Low complexity" evidence="1">
    <location>
        <begin position="262"/>
        <end position="285"/>
    </location>
</feature>
<feature type="region of interest" description="Disordered" evidence="1">
    <location>
        <begin position="259"/>
        <end position="339"/>
    </location>
</feature>
<accession>A0ABM1YXK9</accession>
<feature type="compositionally biased region" description="Pro residues" evidence="1">
    <location>
        <begin position="858"/>
        <end position="867"/>
    </location>
</feature>
<protein>
    <submittedName>
        <fullName evidence="3">Uncharacterized protein</fullName>
    </submittedName>
</protein>
<feature type="chain" id="PRO_5045430945" evidence="2">
    <location>
        <begin position="27"/>
        <end position="1376"/>
    </location>
</feature>
<reference evidence="3" key="2">
    <citation type="submission" date="2025-05" db="UniProtKB">
        <authorList>
            <consortium name="EnsemblMetazoa"/>
        </authorList>
    </citation>
    <scope>IDENTIFICATION</scope>
    <source>
        <strain evidence="3">Foshan</strain>
    </source>
</reference>
<feature type="region of interest" description="Disordered" evidence="1">
    <location>
        <begin position="1317"/>
        <end position="1376"/>
    </location>
</feature>
<feature type="region of interest" description="Disordered" evidence="1">
    <location>
        <begin position="853"/>
        <end position="966"/>
    </location>
</feature>
<feature type="compositionally biased region" description="Basic and acidic residues" evidence="1">
    <location>
        <begin position="1359"/>
        <end position="1376"/>
    </location>
</feature>
<dbReference type="Proteomes" id="UP000069940">
    <property type="component" value="Unassembled WGS sequence"/>
</dbReference>
<feature type="compositionally biased region" description="Low complexity" evidence="1">
    <location>
        <begin position="298"/>
        <end position="320"/>
    </location>
</feature>
<feature type="region of interest" description="Disordered" evidence="1">
    <location>
        <begin position="1212"/>
        <end position="1242"/>
    </location>
</feature>
<feature type="region of interest" description="Disordered" evidence="1">
    <location>
        <begin position="684"/>
        <end position="725"/>
    </location>
</feature>
<dbReference type="GeneID" id="109397238"/>
<dbReference type="RefSeq" id="XP_062702065.1">
    <property type="nucleotide sequence ID" value="XM_062846081.1"/>
</dbReference>
<feature type="compositionally biased region" description="Basic and acidic residues" evidence="1">
    <location>
        <begin position="1270"/>
        <end position="1298"/>
    </location>
</feature>
<feature type="compositionally biased region" description="Polar residues" evidence="1">
    <location>
        <begin position="183"/>
        <end position="203"/>
    </location>
</feature>
<feature type="compositionally biased region" description="Acidic residues" evidence="1">
    <location>
        <begin position="1317"/>
        <end position="1329"/>
    </location>
</feature>